<keyword evidence="1" id="KW-0472">Membrane</keyword>
<dbReference type="Proteomes" id="UP000046393">
    <property type="component" value="Unplaced"/>
</dbReference>
<organism evidence="2 3">
    <name type="scientific">Syphacia muris</name>
    <dbReference type="NCBI Taxonomy" id="451379"/>
    <lineage>
        <taxon>Eukaryota</taxon>
        <taxon>Metazoa</taxon>
        <taxon>Ecdysozoa</taxon>
        <taxon>Nematoda</taxon>
        <taxon>Chromadorea</taxon>
        <taxon>Rhabditida</taxon>
        <taxon>Spirurina</taxon>
        <taxon>Oxyuridomorpha</taxon>
        <taxon>Oxyuroidea</taxon>
        <taxon>Oxyuridae</taxon>
        <taxon>Syphacia</taxon>
    </lineage>
</organism>
<keyword evidence="1" id="KW-1133">Transmembrane helix</keyword>
<protein>
    <submittedName>
        <fullName evidence="3">Uncharacterized protein</fullName>
    </submittedName>
</protein>
<dbReference type="AlphaFoldDB" id="A0A0N5AKJ9"/>
<keyword evidence="2" id="KW-1185">Reference proteome</keyword>
<evidence type="ECO:0000313" key="3">
    <source>
        <dbReference type="WBParaSite" id="SMUV_0000502401-mRNA-1"/>
    </source>
</evidence>
<evidence type="ECO:0000256" key="1">
    <source>
        <dbReference type="SAM" id="Phobius"/>
    </source>
</evidence>
<dbReference type="WBParaSite" id="SMUV_0000502401-mRNA-1">
    <property type="protein sequence ID" value="SMUV_0000502401-mRNA-1"/>
    <property type="gene ID" value="SMUV_0000502401"/>
</dbReference>
<reference evidence="3" key="1">
    <citation type="submission" date="2017-02" db="UniProtKB">
        <authorList>
            <consortium name="WormBaseParasite"/>
        </authorList>
    </citation>
    <scope>IDENTIFICATION</scope>
</reference>
<keyword evidence="1" id="KW-0812">Transmembrane</keyword>
<name>A0A0N5AKJ9_9BILA</name>
<evidence type="ECO:0000313" key="2">
    <source>
        <dbReference type="Proteomes" id="UP000046393"/>
    </source>
</evidence>
<feature type="transmembrane region" description="Helical" evidence="1">
    <location>
        <begin position="21"/>
        <end position="52"/>
    </location>
</feature>
<accession>A0A0N5AKJ9</accession>
<proteinExistence type="predicted"/>
<sequence length="115" mass="13009">MNHTQYITTEKTNASAEDNPAIIFILCILVFSGFVIIGVFLGGIVLIIVCLFRHGFPSKKLSLYSIAQDKCYDITDHDLLESMGKLKNSHSAERKRNDNFLNPLYFYNEKMTSGV</sequence>